<protein>
    <recommendedName>
        <fullName evidence="10">Alcohol dehydrogenase-like C-terminal domain-containing protein</fullName>
    </recommendedName>
</protein>
<dbReference type="InterPro" id="IPR011032">
    <property type="entry name" value="GroES-like_sf"/>
</dbReference>
<dbReference type="Gene3D" id="3.40.50.720">
    <property type="entry name" value="NAD(P)-binding Rossmann-like Domain"/>
    <property type="match status" value="1"/>
</dbReference>
<dbReference type="SUPFAM" id="SSF51735">
    <property type="entry name" value="NAD(P)-binding Rossmann-fold domains"/>
    <property type="match status" value="1"/>
</dbReference>
<evidence type="ECO:0000259" key="7">
    <source>
        <dbReference type="Pfam" id="PF08240"/>
    </source>
</evidence>
<dbReference type="Pfam" id="PF00107">
    <property type="entry name" value="ADH_zinc_N"/>
    <property type="match status" value="1"/>
</dbReference>
<dbReference type="InterPro" id="IPR013154">
    <property type="entry name" value="ADH-like_N"/>
</dbReference>
<dbReference type="Pfam" id="PF08240">
    <property type="entry name" value="ADH_N"/>
    <property type="match status" value="1"/>
</dbReference>
<evidence type="ECO:0000259" key="6">
    <source>
        <dbReference type="Pfam" id="PF00107"/>
    </source>
</evidence>
<dbReference type="Proteomes" id="UP000766486">
    <property type="component" value="Unassembled WGS sequence"/>
</dbReference>
<keyword evidence="4" id="KW-0862">Zinc</keyword>
<evidence type="ECO:0000256" key="3">
    <source>
        <dbReference type="ARBA" id="ARBA00022723"/>
    </source>
</evidence>
<evidence type="ECO:0000256" key="5">
    <source>
        <dbReference type="ARBA" id="ARBA00023002"/>
    </source>
</evidence>
<evidence type="ECO:0000256" key="1">
    <source>
        <dbReference type="ARBA" id="ARBA00001947"/>
    </source>
</evidence>
<sequence length="358" mass="38078">MTLEMRPRLTAGPGSVVVRILAVSVRANAPRVWQDPASGHPLPTPCVPGFASLGRVAEVGPDATVLESGQLVFFDPHIVGRDSTDAVYISGFMEGFNAESRRLSRCEWRDSTLAEFARLPLENCHPLNEQRLLGDIKDGGLGYSLDDLTHLFSMLIPFGGLADIDVKAGDTAVIAPATGRYGSAAVHVALAMGARVIAIGRNATVLKQLNDIDPGRLSTVQMTGDVIRDTEVLRATAGGQGVSAFWDMSPPGAATSTHFTSVLNVLNRGARISLMGSVSPGVSFDYMQIMVRALAIKGTWMSTKEQTRRLLGMVETGVLPLGARAKMGAIKKFNLQDWGEALATAAAEIEPGEVVVMP</sequence>
<keyword evidence="9" id="KW-1185">Reference proteome</keyword>
<proteinExistence type="inferred from homology"/>
<dbReference type="InterPro" id="IPR036291">
    <property type="entry name" value="NAD(P)-bd_dom_sf"/>
</dbReference>
<comment type="similarity">
    <text evidence="2">Belongs to the zinc-containing alcohol dehydrogenase family.</text>
</comment>
<evidence type="ECO:0000256" key="2">
    <source>
        <dbReference type="ARBA" id="ARBA00008072"/>
    </source>
</evidence>
<comment type="caution">
    <text evidence="8">The sequence shown here is derived from an EMBL/GenBank/DDBJ whole genome shotgun (WGS) entry which is preliminary data.</text>
</comment>
<evidence type="ECO:0008006" key="10">
    <source>
        <dbReference type="Google" id="ProtNLM"/>
    </source>
</evidence>
<dbReference type="PANTHER" id="PTHR43350:SF17">
    <property type="entry name" value="NAD-DEPENDENT ALCOHOL DEHYDROGENASE"/>
    <property type="match status" value="1"/>
</dbReference>
<reference evidence="8 9" key="1">
    <citation type="submission" date="2019-06" db="EMBL/GenBank/DDBJ databases">
        <authorList>
            <person name="Broberg M."/>
        </authorList>
    </citation>
    <scope>NUCLEOTIDE SEQUENCE [LARGE SCALE GENOMIC DNA]</scope>
</reference>
<feature type="domain" description="Alcohol dehydrogenase-like N-terminal" evidence="7">
    <location>
        <begin position="12"/>
        <end position="127"/>
    </location>
</feature>
<gene>
    <name evidence="8" type="ORF">CLO192961_LOCUS273325</name>
</gene>
<accession>A0ABY6UFM7</accession>
<dbReference type="PANTHER" id="PTHR43350">
    <property type="entry name" value="NAD-DEPENDENT ALCOHOL DEHYDROGENASE"/>
    <property type="match status" value="1"/>
</dbReference>
<keyword evidence="3" id="KW-0479">Metal-binding</keyword>
<evidence type="ECO:0000313" key="8">
    <source>
        <dbReference type="EMBL" id="VUC30002.1"/>
    </source>
</evidence>
<dbReference type="EMBL" id="CABFNS010000812">
    <property type="protein sequence ID" value="VUC30002.1"/>
    <property type="molecule type" value="Genomic_DNA"/>
</dbReference>
<comment type="cofactor">
    <cofactor evidence="1">
        <name>Zn(2+)</name>
        <dbReference type="ChEBI" id="CHEBI:29105"/>
    </cofactor>
</comment>
<keyword evidence="5" id="KW-0560">Oxidoreductase</keyword>
<dbReference type="InterPro" id="IPR013149">
    <property type="entry name" value="ADH-like_C"/>
</dbReference>
<evidence type="ECO:0000313" key="9">
    <source>
        <dbReference type="Proteomes" id="UP000766486"/>
    </source>
</evidence>
<dbReference type="Gene3D" id="3.90.180.10">
    <property type="entry name" value="Medium-chain alcohol dehydrogenases, catalytic domain"/>
    <property type="match status" value="1"/>
</dbReference>
<feature type="domain" description="Alcohol dehydrogenase-like C-terminal" evidence="6">
    <location>
        <begin position="182"/>
        <end position="314"/>
    </location>
</feature>
<evidence type="ECO:0000256" key="4">
    <source>
        <dbReference type="ARBA" id="ARBA00022833"/>
    </source>
</evidence>
<dbReference type="SUPFAM" id="SSF50129">
    <property type="entry name" value="GroES-like"/>
    <property type="match status" value="1"/>
</dbReference>
<organism evidence="8 9">
    <name type="scientific">Bionectria ochroleuca</name>
    <name type="common">Gliocladium roseum</name>
    <dbReference type="NCBI Taxonomy" id="29856"/>
    <lineage>
        <taxon>Eukaryota</taxon>
        <taxon>Fungi</taxon>
        <taxon>Dikarya</taxon>
        <taxon>Ascomycota</taxon>
        <taxon>Pezizomycotina</taxon>
        <taxon>Sordariomycetes</taxon>
        <taxon>Hypocreomycetidae</taxon>
        <taxon>Hypocreales</taxon>
        <taxon>Bionectriaceae</taxon>
        <taxon>Clonostachys</taxon>
    </lineage>
</organism>
<name>A0ABY6UFM7_BIOOC</name>